<keyword evidence="1" id="KW-0328">Glycosyltransferase</keyword>
<accession>A0A1L8QQ66</accession>
<dbReference type="PANTHER" id="PTHR22916:SF51">
    <property type="entry name" value="GLYCOSYLTRANSFERASE EPSH-RELATED"/>
    <property type="match status" value="1"/>
</dbReference>
<evidence type="ECO:0000256" key="1">
    <source>
        <dbReference type="ARBA" id="ARBA00022676"/>
    </source>
</evidence>
<gene>
    <name evidence="4" type="ORF">RU93_GL000641</name>
</gene>
<dbReference type="Gene3D" id="3.90.550.10">
    <property type="entry name" value="Spore Coat Polysaccharide Biosynthesis Protein SpsA, Chain A"/>
    <property type="match status" value="1"/>
</dbReference>
<dbReference type="PANTHER" id="PTHR22916">
    <property type="entry name" value="GLYCOSYLTRANSFERASE"/>
    <property type="match status" value="1"/>
</dbReference>
<dbReference type="CDD" id="cd00761">
    <property type="entry name" value="Glyco_tranf_GTA_type"/>
    <property type="match status" value="1"/>
</dbReference>
<evidence type="ECO:0000256" key="2">
    <source>
        <dbReference type="ARBA" id="ARBA00022679"/>
    </source>
</evidence>
<feature type="domain" description="Glycosyltransferase 2-like" evidence="3">
    <location>
        <begin position="4"/>
        <end position="169"/>
    </location>
</feature>
<dbReference type="RefSeq" id="WP_071875340.1">
    <property type="nucleotide sequence ID" value="NZ_JBHSHF010000004.1"/>
</dbReference>
<dbReference type="GO" id="GO:0016757">
    <property type="term" value="F:glycosyltransferase activity"/>
    <property type="evidence" value="ECO:0007669"/>
    <property type="project" value="UniProtKB-KW"/>
</dbReference>
<protein>
    <recommendedName>
        <fullName evidence="3">Glycosyltransferase 2-like domain-containing protein</fullName>
    </recommendedName>
</protein>
<dbReference type="InterPro" id="IPR029044">
    <property type="entry name" value="Nucleotide-diphossugar_trans"/>
</dbReference>
<evidence type="ECO:0000259" key="3">
    <source>
        <dbReference type="Pfam" id="PF00535"/>
    </source>
</evidence>
<reference evidence="4 5" key="1">
    <citation type="submission" date="2014-12" db="EMBL/GenBank/DDBJ databases">
        <title>Draft genome sequences of 29 type strains of Enterococci.</title>
        <authorList>
            <person name="Zhong Z."/>
            <person name="Sun Z."/>
            <person name="Liu W."/>
            <person name="Zhang W."/>
            <person name="Zhang H."/>
        </authorList>
    </citation>
    <scope>NUCLEOTIDE SEQUENCE [LARGE SCALE GENOMIC DNA]</scope>
    <source>
        <strain evidence="4 5">DSM 17690</strain>
    </source>
</reference>
<dbReference type="Proteomes" id="UP000182149">
    <property type="component" value="Unassembled WGS sequence"/>
</dbReference>
<dbReference type="AlphaFoldDB" id="A0A1L8QQ66"/>
<dbReference type="Pfam" id="PF00535">
    <property type="entry name" value="Glycos_transf_2"/>
    <property type="match status" value="1"/>
</dbReference>
<dbReference type="SUPFAM" id="SSF53448">
    <property type="entry name" value="Nucleotide-diphospho-sugar transferases"/>
    <property type="match status" value="1"/>
</dbReference>
<dbReference type="InterPro" id="IPR001173">
    <property type="entry name" value="Glyco_trans_2-like"/>
</dbReference>
<keyword evidence="5" id="KW-1185">Reference proteome</keyword>
<keyword evidence="2" id="KW-0808">Transferase</keyword>
<name>A0A1L8QQ66_9ENTE</name>
<dbReference type="OrthoDB" id="396512at2"/>
<dbReference type="STRING" id="328396.RU93_GL000641"/>
<proteinExistence type="predicted"/>
<dbReference type="EMBL" id="JXKD01000014">
    <property type="protein sequence ID" value="OJG09658.1"/>
    <property type="molecule type" value="Genomic_DNA"/>
</dbReference>
<organism evidence="4 5">
    <name type="scientific">Enterococcus aquimarinus</name>
    <dbReference type="NCBI Taxonomy" id="328396"/>
    <lineage>
        <taxon>Bacteria</taxon>
        <taxon>Bacillati</taxon>
        <taxon>Bacillota</taxon>
        <taxon>Bacilli</taxon>
        <taxon>Lactobacillales</taxon>
        <taxon>Enterococcaceae</taxon>
        <taxon>Enterococcus</taxon>
    </lineage>
</organism>
<evidence type="ECO:0000313" key="5">
    <source>
        <dbReference type="Proteomes" id="UP000182149"/>
    </source>
</evidence>
<comment type="caution">
    <text evidence="4">The sequence shown here is derived from an EMBL/GenBank/DDBJ whole genome shotgun (WGS) entry which is preliminary data.</text>
</comment>
<evidence type="ECO:0000313" key="4">
    <source>
        <dbReference type="EMBL" id="OJG09658.1"/>
    </source>
</evidence>
<sequence>MKLSVILPVYNVEKYLDKSMTSLTNQIVDDVEIILVDDGSTDSSLERMREWELLDNRITVVSKVNEGSGFARNYGLGISKGEYVYFMDPDDWIEDGFFEKILSIISHKEVQFIGFGHNIYKGDRLIKTVKSNDTFEINEIEMNTSSFNKIFNSISLFEVWNKVYNRKFLIDNQLEFTNMKNGQDAYFNIEVAKKINHILILKDTFYNYYASREGSSQNSYYSYERFENSIKIALNYESLYKKYSSSESEPNVYWINTFYTSIRQNIKENENFLWRKDLFDEKIVKMSIQDVKYIKSKIKLIILKYFPKRYLKYI</sequence>